<dbReference type="EMBL" id="VFOR01000002">
    <property type="protein sequence ID" value="TQL57742.1"/>
    <property type="molecule type" value="Genomic_DNA"/>
</dbReference>
<evidence type="ECO:0000313" key="2">
    <source>
        <dbReference type="EMBL" id="TQL57742.1"/>
    </source>
</evidence>
<proteinExistence type="predicted"/>
<keyword evidence="1" id="KW-0812">Transmembrane</keyword>
<keyword evidence="1" id="KW-1133">Transmembrane helix</keyword>
<accession>A0A542ZBN2</accession>
<sequence length="59" mass="5986">MLNVLLPLAGEGSKLVNETPIPAPFIGLIALAMLLIALTAVRGVGHGRPHSEGDGSEGN</sequence>
<reference evidence="2 3" key="1">
    <citation type="submission" date="2019-06" db="EMBL/GenBank/DDBJ databases">
        <title>Sequencing the genomes of 1000 actinobacteria strains.</title>
        <authorList>
            <person name="Klenk H.-P."/>
        </authorList>
    </citation>
    <scope>NUCLEOTIDE SEQUENCE [LARGE SCALE GENOMIC DNA]</scope>
    <source>
        <strain evidence="2 3">DSM 8251</strain>
    </source>
</reference>
<dbReference type="RefSeq" id="WP_142093583.1">
    <property type="nucleotide sequence ID" value="NZ_BAAAMD010000003.1"/>
</dbReference>
<organism evidence="2 3">
    <name type="scientific">Propioniferax innocua</name>
    <dbReference type="NCBI Taxonomy" id="1753"/>
    <lineage>
        <taxon>Bacteria</taxon>
        <taxon>Bacillati</taxon>
        <taxon>Actinomycetota</taxon>
        <taxon>Actinomycetes</taxon>
        <taxon>Propionibacteriales</taxon>
        <taxon>Propionibacteriaceae</taxon>
        <taxon>Propioniferax</taxon>
    </lineage>
</organism>
<keyword evidence="3" id="KW-1185">Reference proteome</keyword>
<gene>
    <name evidence="2" type="ORF">FB460_1584</name>
</gene>
<dbReference type="AlphaFoldDB" id="A0A542ZBN2"/>
<keyword evidence="1" id="KW-0472">Membrane</keyword>
<comment type="caution">
    <text evidence="2">The sequence shown here is derived from an EMBL/GenBank/DDBJ whole genome shotgun (WGS) entry which is preliminary data.</text>
</comment>
<protein>
    <submittedName>
        <fullName evidence="2">Uncharacterized protein</fullName>
    </submittedName>
</protein>
<evidence type="ECO:0000256" key="1">
    <source>
        <dbReference type="SAM" id="Phobius"/>
    </source>
</evidence>
<name>A0A542ZBN2_9ACTN</name>
<feature type="transmembrane region" description="Helical" evidence="1">
    <location>
        <begin position="20"/>
        <end position="41"/>
    </location>
</feature>
<evidence type="ECO:0000313" key="3">
    <source>
        <dbReference type="Proteomes" id="UP000316196"/>
    </source>
</evidence>
<dbReference type="Proteomes" id="UP000316196">
    <property type="component" value="Unassembled WGS sequence"/>
</dbReference>